<evidence type="ECO:0000313" key="1">
    <source>
        <dbReference type="EMBL" id="CAW99392.1"/>
    </source>
</evidence>
<name>C0MG65_STRS7</name>
<sequence length="127" mass="14845">MIVKKKVIILLGIVAILVMGGMAMFNSFTGKDEPRYKHEQDRMVEYLAQNYEGIEKIEFKNFEKNTKTGYYTSVAEIDDQFEVTFYERGAGGEISLDYYTREFIIQYPRANRRDSFKGSIKVVYYGE</sequence>
<accession>C0MG65</accession>
<dbReference type="HOGENOM" id="CLU_151996_1_0_9"/>
<organism evidence="2">
    <name type="scientific">Streptococcus equi subsp. zooepidemicus (strain H70)</name>
    <dbReference type="NCBI Taxonomy" id="553483"/>
    <lineage>
        <taxon>Bacteria</taxon>
        <taxon>Bacillati</taxon>
        <taxon>Bacillota</taxon>
        <taxon>Bacilli</taxon>
        <taxon>Lactobacillales</taxon>
        <taxon>Streptococcaceae</taxon>
        <taxon>Streptococcus</taxon>
    </lineage>
</organism>
<dbReference type="AlphaFoldDB" id="C0MG65"/>
<dbReference type="Proteomes" id="UP000001368">
    <property type="component" value="Chromosome"/>
</dbReference>
<reference evidence="1 2" key="1">
    <citation type="journal article" date="2009" name="PLoS Pathog.">
        <title>Genomic evidence for the evolution of Streptococcus equi: host restriction, increased virulence, and genetic exchange with human pathogens.</title>
        <authorList>
            <person name="Holden M.T.G."/>
            <person name="Heather Z."/>
            <person name="Paillot R."/>
            <person name="Steward K.F."/>
            <person name="Webb K."/>
            <person name="Ainslie F."/>
            <person name="Jourdan T."/>
            <person name="Bason N.C."/>
            <person name="Holroyd N.E."/>
            <person name="Mungall K."/>
            <person name="Quail M.A."/>
            <person name="Sanders M."/>
            <person name="Simmonds M."/>
            <person name="Willey D."/>
            <person name="Brooks K."/>
            <person name="Aanensen D.M."/>
            <person name="Spratt B.G."/>
            <person name="Jolley K.A."/>
            <person name="Maiden M.C.J."/>
            <person name="Kehoe M."/>
            <person name="Chanter N."/>
            <person name="Bentley S.D."/>
            <person name="Robinson C."/>
            <person name="Maskell D.J."/>
            <person name="Parkhill J."/>
            <person name="Waller A.S."/>
        </authorList>
    </citation>
    <scope>NUCLEOTIDE SEQUENCE [LARGE SCALE GENOMIC DNA]</scope>
    <source>
        <strain evidence="1 2">H70</strain>
    </source>
</reference>
<dbReference type="EMBL" id="FM204884">
    <property type="protein sequence ID" value="CAW99392.1"/>
    <property type="molecule type" value="Genomic_DNA"/>
</dbReference>
<dbReference type="KEGG" id="seq:SZO_10400"/>
<evidence type="ECO:0000313" key="2">
    <source>
        <dbReference type="Proteomes" id="UP000001368"/>
    </source>
</evidence>
<gene>
    <name evidence="1" type="ordered locus">SZO_10400</name>
</gene>
<protein>
    <submittedName>
        <fullName evidence="1">Putative exported protein</fullName>
    </submittedName>
</protein>
<proteinExistence type="predicted"/>